<protein>
    <submittedName>
        <fullName evidence="4">Glycosyltransferase family 4 protein</fullName>
    </submittedName>
</protein>
<dbReference type="CDD" id="cd03809">
    <property type="entry name" value="GT4_MtfB-like"/>
    <property type="match status" value="1"/>
</dbReference>
<evidence type="ECO:0000259" key="3">
    <source>
        <dbReference type="Pfam" id="PF13439"/>
    </source>
</evidence>
<dbReference type="PANTHER" id="PTHR46401:SF2">
    <property type="entry name" value="GLYCOSYLTRANSFERASE WBBK-RELATED"/>
    <property type="match status" value="1"/>
</dbReference>
<dbReference type="InterPro" id="IPR001296">
    <property type="entry name" value="Glyco_trans_1"/>
</dbReference>
<evidence type="ECO:0000256" key="1">
    <source>
        <dbReference type="ARBA" id="ARBA00022679"/>
    </source>
</evidence>
<dbReference type="PANTHER" id="PTHR46401">
    <property type="entry name" value="GLYCOSYLTRANSFERASE WBBK-RELATED"/>
    <property type="match status" value="1"/>
</dbReference>
<feature type="domain" description="Glycosyl transferase family 1" evidence="2">
    <location>
        <begin position="201"/>
        <end position="353"/>
    </location>
</feature>
<evidence type="ECO:0000313" key="4">
    <source>
        <dbReference type="EMBL" id="UXE61039.1"/>
    </source>
</evidence>
<accession>A0A977KW62</accession>
<dbReference type="InterPro" id="IPR028098">
    <property type="entry name" value="Glyco_trans_4-like_N"/>
</dbReference>
<dbReference type="Pfam" id="PF00534">
    <property type="entry name" value="Glycos_transf_1"/>
    <property type="match status" value="1"/>
</dbReference>
<dbReference type="Gene3D" id="3.40.50.2000">
    <property type="entry name" value="Glycogen Phosphorylase B"/>
    <property type="match status" value="2"/>
</dbReference>
<dbReference type="EMBL" id="CP073041">
    <property type="protein sequence ID" value="UXE61039.1"/>
    <property type="molecule type" value="Genomic_DNA"/>
</dbReference>
<dbReference type="Proteomes" id="UP001065613">
    <property type="component" value="Chromosome"/>
</dbReference>
<dbReference type="AlphaFoldDB" id="A0A977KW62"/>
<dbReference type="KEGG" id="wna:KA717_37470"/>
<dbReference type="GO" id="GO:0009103">
    <property type="term" value="P:lipopolysaccharide biosynthetic process"/>
    <property type="evidence" value="ECO:0007669"/>
    <property type="project" value="TreeGrafter"/>
</dbReference>
<dbReference type="GO" id="GO:0016757">
    <property type="term" value="F:glycosyltransferase activity"/>
    <property type="evidence" value="ECO:0007669"/>
    <property type="project" value="InterPro"/>
</dbReference>
<feature type="domain" description="Glycosyltransferase subfamily 4-like N-terminal" evidence="3">
    <location>
        <begin position="18"/>
        <end position="186"/>
    </location>
</feature>
<evidence type="ECO:0000259" key="2">
    <source>
        <dbReference type="Pfam" id="PF00534"/>
    </source>
</evidence>
<dbReference type="SUPFAM" id="SSF53756">
    <property type="entry name" value="UDP-Glycosyltransferase/glycogen phosphorylase"/>
    <property type="match status" value="1"/>
</dbReference>
<dbReference type="Pfam" id="PF13439">
    <property type="entry name" value="Glyco_transf_4"/>
    <property type="match status" value="1"/>
</dbReference>
<proteinExistence type="predicted"/>
<reference evidence="4" key="1">
    <citation type="submission" date="2021-04" db="EMBL/GenBank/DDBJ databases">
        <title>Genome sequence of Woronichinia naegeliana from Washington state freshwater lake bloom.</title>
        <authorList>
            <person name="Dreher T.W."/>
        </authorList>
    </citation>
    <scope>NUCLEOTIDE SEQUENCE</scope>
    <source>
        <strain evidence="4">WA131</strain>
    </source>
</reference>
<gene>
    <name evidence="4" type="ORF">KA717_37470</name>
</gene>
<organism evidence="4">
    <name type="scientific">Woronichinia naegeliana WA131</name>
    <dbReference type="NCBI Taxonomy" id="2824559"/>
    <lineage>
        <taxon>Bacteria</taxon>
        <taxon>Bacillati</taxon>
        <taxon>Cyanobacteriota</taxon>
        <taxon>Cyanophyceae</taxon>
        <taxon>Synechococcales</taxon>
        <taxon>Coelosphaeriaceae</taxon>
        <taxon>Woronichinia</taxon>
    </lineage>
</organism>
<sequence length="375" mass="42341">MNILSYIHPIRTYLPCTGAGRHINNILLGLASHESINLELLCSRQWLQADGKLDLRSPLRDIPLKTFPLPENLTERLWKLTQFPKMDKYLSPNTDWLFTPMETYIPVSCCPVGVTIHDIQAFETDLPWSNTREHRWFRYKWSQWIYRALANYRVIFTVSEFSKARMVELLGADANKIVVVGNGVERSFYDIASIDPLKLERPINNPYTFVIGGLRLKKGADFVLDVAKGLLDANSDIQIVIAGDSEPEYIAAAKDLPNVKLLGIVPDNDLPRLMRCASSLLFLSHYEGFGIPAIEAMVVGTPAVVSNRASLPEVVGTAGIVVEPEDTATIVDTLIQLQENSQLREDYIQRGKEQARQYTWSNCVNILQKAFIEYS</sequence>
<name>A0A977KW62_9CYAN</name>
<keyword evidence="1" id="KW-0808">Transferase</keyword>